<feature type="transmembrane region" description="Helical" evidence="1">
    <location>
        <begin position="82"/>
        <end position="100"/>
    </location>
</feature>
<gene>
    <name evidence="3" type="ORF">OZ401_003646</name>
</gene>
<keyword evidence="3" id="KW-0482">Metalloprotease</keyword>
<keyword evidence="1" id="KW-1133">Transmembrane helix</keyword>
<evidence type="ECO:0000259" key="2">
    <source>
        <dbReference type="Pfam" id="PF02517"/>
    </source>
</evidence>
<protein>
    <submittedName>
        <fullName evidence="3">CPBP family intramembrane metalloprotease</fullName>
    </submittedName>
</protein>
<accession>A0ABY9B9Y4</accession>
<feature type="transmembrane region" description="Helical" evidence="1">
    <location>
        <begin position="40"/>
        <end position="62"/>
    </location>
</feature>
<sequence length="151" mass="16416">MVKQGWQWLTPLIFLLFGLIAVSVRLVYGTGSTTFENSNLILTTIILFGSVIGAPLVEEIIYRGLLFALLLKWGAYLAPNPRWHSSYIAIGVTALIFALAHVGTSPFFMAVLLSGGIIYGWVRWKSDSLLPGIVGHIAWNGALAIGQILTS</sequence>
<proteinExistence type="predicted"/>
<dbReference type="EMBL" id="CP128400">
    <property type="protein sequence ID" value="WJW69957.1"/>
    <property type="molecule type" value="Genomic_DNA"/>
</dbReference>
<reference evidence="3" key="1">
    <citation type="journal article" date="2024" name="Nature">
        <title>Anoxygenic phototroph of the Chloroflexota uses a type I reaction centre.</title>
        <authorList>
            <person name="Tsuji J.M."/>
            <person name="Shaw N.A."/>
            <person name="Nagashima S."/>
            <person name="Venkiteswaran J.J."/>
            <person name="Schiff S.L."/>
            <person name="Watanabe T."/>
            <person name="Fukui M."/>
            <person name="Hanada S."/>
            <person name="Tank M."/>
            <person name="Neufeld J.D."/>
        </authorList>
    </citation>
    <scope>NUCLEOTIDE SEQUENCE</scope>
    <source>
        <strain evidence="3">L227-S17</strain>
    </source>
</reference>
<keyword evidence="4" id="KW-1185">Reference proteome</keyword>
<dbReference type="Proteomes" id="UP001431572">
    <property type="component" value="Chromosome 2"/>
</dbReference>
<organism evidence="3 4">
    <name type="scientific">Candidatus Chlorohelix allophototropha</name>
    <dbReference type="NCBI Taxonomy" id="3003348"/>
    <lineage>
        <taxon>Bacteria</taxon>
        <taxon>Bacillati</taxon>
        <taxon>Chloroflexota</taxon>
        <taxon>Chloroflexia</taxon>
        <taxon>Candidatus Chloroheliales</taxon>
        <taxon>Candidatus Chloroheliaceae</taxon>
        <taxon>Candidatus Chlorohelix</taxon>
    </lineage>
</organism>
<keyword evidence="1" id="KW-0812">Transmembrane</keyword>
<dbReference type="Pfam" id="PF02517">
    <property type="entry name" value="Rce1-like"/>
    <property type="match status" value="1"/>
</dbReference>
<dbReference type="GO" id="GO:0008237">
    <property type="term" value="F:metallopeptidase activity"/>
    <property type="evidence" value="ECO:0007669"/>
    <property type="project" value="UniProtKB-KW"/>
</dbReference>
<name>A0ABY9B9Y4_9CHLR</name>
<evidence type="ECO:0000256" key="1">
    <source>
        <dbReference type="SAM" id="Phobius"/>
    </source>
</evidence>
<keyword evidence="3" id="KW-0378">Hydrolase</keyword>
<evidence type="ECO:0000313" key="3">
    <source>
        <dbReference type="EMBL" id="WJW69957.1"/>
    </source>
</evidence>
<evidence type="ECO:0000313" key="4">
    <source>
        <dbReference type="Proteomes" id="UP001431572"/>
    </source>
</evidence>
<feature type="transmembrane region" description="Helical" evidence="1">
    <location>
        <begin position="130"/>
        <end position="149"/>
    </location>
</feature>
<keyword evidence="1" id="KW-0472">Membrane</keyword>
<keyword evidence="3" id="KW-0645">Protease</keyword>
<feature type="transmembrane region" description="Helical" evidence="1">
    <location>
        <begin position="6"/>
        <end position="28"/>
    </location>
</feature>
<feature type="domain" description="CAAX prenyl protease 2/Lysostaphin resistance protein A-like" evidence="2">
    <location>
        <begin position="44"/>
        <end position="141"/>
    </location>
</feature>
<dbReference type="InterPro" id="IPR003675">
    <property type="entry name" value="Rce1/LyrA-like_dom"/>
</dbReference>